<keyword evidence="7" id="KW-0547">Nucleotide-binding</keyword>
<dbReference type="SUPFAM" id="SSF48019">
    <property type="entry name" value="post-AAA+ oligomerization domain-like"/>
    <property type="match status" value="1"/>
</dbReference>
<evidence type="ECO:0000256" key="3">
    <source>
        <dbReference type="ARBA" id="ARBA00022679"/>
    </source>
</evidence>
<evidence type="ECO:0000256" key="8">
    <source>
        <dbReference type="ARBA" id="ARBA00022833"/>
    </source>
</evidence>
<gene>
    <name evidence="14" type="primary">dnaX</name>
    <name evidence="14" type="ORF">IAD24_02970</name>
</gene>
<dbReference type="InterPro" id="IPR012763">
    <property type="entry name" value="DNA_pol_III_sug/sutau_N"/>
</dbReference>
<feature type="region of interest" description="Disordered" evidence="12">
    <location>
        <begin position="383"/>
        <end position="467"/>
    </location>
</feature>
<evidence type="ECO:0000259" key="13">
    <source>
        <dbReference type="SMART" id="SM00382"/>
    </source>
</evidence>
<dbReference type="EMBL" id="DVNZ01000095">
    <property type="protein sequence ID" value="HIU94100.1"/>
    <property type="molecule type" value="Genomic_DNA"/>
</dbReference>
<dbReference type="EC" id="2.7.7.7" evidence="2"/>
<dbReference type="Pfam" id="PF13177">
    <property type="entry name" value="DNA_pol3_delta2"/>
    <property type="match status" value="1"/>
</dbReference>
<dbReference type="GO" id="GO:0003887">
    <property type="term" value="F:DNA-directed DNA polymerase activity"/>
    <property type="evidence" value="ECO:0007669"/>
    <property type="project" value="UniProtKB-KW"/>
</dbReference>
<keyword evidence="8" id="KW-0862">Zinc</keyword>
<dbReference type="AlphaFoldDB" id="A0A9D1N3B4"/>
<dbReference type="InterPro" id="IPR027417">
    <property type="entry name" value="P-loop_NTPase"/>
</dbReference>
<feature type="compositionally biased region" description="Low complexity" evidence="12">
    <location>
        <begin position="419"/>
        <end position="439"/>
    </location>
</feature>
<dbReference type="Pfam" id="PF22608">
    <property type="entry name" value="DNAX_ATPase_lid"/>
    <property type="match status" value="1"/>
</dbReference>
<dbReference type="SUPFAM" id="SSF52540">
    <property type="entry name" value="P-loop containing nucleoside triphosphate hydrolases"/>
    <property type="match status" value="1"/>
</dbReference>
<evidence type="ECO:0000256" key="2">
    <source>
        <dbReference type="ARBA" id="ARBA00012417"/>
    </source>
</evidence>
<evidence type="ECO:0000313" key="15">
    <source>
        <dbReference type="Proteomes" id="UP000824128"/>
    </source>
</evidence>
<feature type="compositionally biased region" description="Low complexity" evidence="12">
    <location>
        <begin position="383"/>
        <end position="412"/>
    </location>
</feature>
<reference evidence="14" key="2">
    <citation type="journal article" date="2021" name="PeerJ">
        <title>Extensive microbial diversity within the chicken gut microbiome revealed by metagenomics and culture.</title>
        <authorList>
            <person name="Gilroy R."/>
            <person name="Ravi A."/>
            <person name="Getino M."/>
            <person name="Pursley I."/>
            <person name="Horton D.L."/>
            <person name="Alikhan N.F."/>
            <person name="Baker D."/>
            <person name="Gharbi K."/>
            <person name="Hall N."/>
            <person name="Watson M."/>
            <person name="Adriaenssens E.M."/>
            <person name="Foster-Nyarko E."/>
            <person name="Jarju S."/>
            <person name="Secka A."/>
            <person name="Antonio M."/>
            <person name="Oren A."/>
            <person name="Chaudhuri R.R."/>
            <person name="La Ragione R."/>
            <person name="Hildebrand F."/>
            <person name="Pallen M.J."/>
        </authorList>
    </citation>
    <scope>NUCLEOTIDE SEQUENCE</scope>
    <source>
        <strain evidence="14">ChiGjej2B2-16831</strain>
    </source>
</reference>
<accession>A0A9D1N3B4</accession>
<comment type="catalytic activity">
    <reaction evidence="11">
        <text>DNA(n) + a 2'-deoxyribonucleoside 5'-triphosphate = DNA(n+1) + diphosphate</text>
        <dbReference type="Rhea" id="RHEA:22508"/>
        <dbReference type="Rhea" id="RHEA-COMP:17339"/>
        <dbReference type="Rhea" id="RHEA-COMP:17340"/>
        <dbReference type="ChEBI" id="CHEBI:33019"/>
        <dbReference type="ChEBI" id="CHEBI:61560"/>
        <dbReference type="ChEBI" id="CHEBI:173112"/>
        <dbReference type="EC" id="2.7.7.7"/>
    </reaction>
</comment>
<keyword evidence="9" id="KW-0067">ATP-binding</keyword>
<dbReference type="InterPro" id="IPR003593">
    <property type="entry name" value="AAA+_ATPase"/>
</dbReference>
<dbReference type="CDD" id="cd00009">
    <property type="entry name" value="AAA"/>
    <property type="match status" value="1"/>
</dbReference>
<comment type="caution">
    <text evidence="14">The sequence shown here is derived from an EMBL/GenBank/DDBJ whole genome shotgun (WGS) entry which is preliminary data.</text>
</comment>
<evidence type="ECO:0000256" key="1">
    <source>
        <dbReference type="ARBA" id="ARBA00006360"/>
    </source>
</evidence>
<dbReference type="PANTHER" id="PTHR11669:SF0">
    <property type="entry name" value="PROTEIN STICHEL-LIKE 2"/>
    <property type="match status" value="1"/>
</dbReference>
<keyword evidence="10" id="KW-0239">DNA-directed DNA polymerase</keyword>
<dbReference type="GO" id="GO:0009360">
    <property type="term" value="C:DNA polymerase III complex"/>
    <property type="evidence" value="ECO:0007669"/>
    <property type="project" value="InterPro"/>
</dbReference>
<dbReference type="Proteomes" id="UP000824128">
    <property type="component" value="Unassembled WGS sequence"/>
</dbReference>
<feature type="domain" description="AAA+ ATPase" evidence="13">
    <location>
        <begin position="37"/>
        <end position="179"/>
    </location>
</feature>
<evidence type="ECO:0000256" key="5">
    <source>
        <dbReference type="ARBA" id="ARBA00022705"/>
    </source>
</evidence>
<keyword evidence="5" id="KW-0235">DNA replication</keyword>
<comment type="similarity">
    <text evidence="1">Belongs to the DnaX/STICHEL family.</text>
</comment>
<sequence>MEYRALYRKYRPATFAEVVGQEHITTTLQNQIAAGHVAHAYLFCGTRGTGKTSTAKIFARAVNCLSPEHGEPCGRCEACRLSLDPGNPDIVEIDAASNNSVDDVRALIEKAHYAPLNLKVRVFIIDEAHMLTASAFNALLKTLEEPPAHILFILATTEPQKLPATIISRCQRFDFHRLSVRDIAATLRDVLARAGASIDEEGLLLIARTADGGMRDALSLADQCLAFCGNSVCARDVYDVLGSMEQGFLFDMAGALLGGDAARALHMLDGIVRGGRDLTVFCQDLAAHLRALLLAGTCGRCEELLDCTADAMDRYLAQAKDAPRAWLLRALETLLRVQGEMRYLPMPRAALESALVRICRPEDEKSIDALEARLDRLERALAGQGAAGGTRQAGEQAAPAREEAPPQALEDAAPPPDDAAPAAQDAAPAAAGSAAGERPLPAPEPPQAAAAAEQSVRPQAGAPAAAAPADAQRLWDAVLAELKKQNILVHAMAVSGTALRLDGGTLTVVFPESRTAQFNSMCAPVNHTKVQAILAQLRPDTAISFIRGQQPPLPPETEARARELFGDKLVIE</sequence>
<dbReference type="GO" id="GO:0003677">
    <property type="term" value="F:DNA binding"/>
    <property type="evidence" value="ECO:0007669"/>
    <property type="project" value="InterPro"/>
</dbReference>
<dbReference type="NCBIfam" id="NF004046">
    <property type="entry name" value="PRK05563.1"/>
    <property type="match status" value="1"/>
</dbReference>
<evidence type="ECO:0000256" key="4">
    <source>
        <dbReference type="ARBA" id="ARBA00022695"/>
    </source>
</evidence>
<dbReference type="InterPro" id="IPR050238">
    <property type="entry name" value="DNA_Rep/Repair_Clamp_Loader"/>
</dbReference>
<evidence type="ECO:0000256" key="12">
    <source>
        <dbReference type="SAM" id="MobiDB-lite"/>
    </source>
</evidence>
<dbReference type="SMART" id="SM00382">
    <property type="entry name" value="AAA"/>
    <property type="match status" value="1"/>
</dbReference>
<protein>
    <recommendedName>
        <fullName evidence="2">DNA-directed DNA polymerase</fullName>
        <ecNumber evidence="2">2.7.7.7</ecNumber>
    </recommendedName>
</protein>
<dbReference type="Gene3D" id="3.40.50.300">
    <property type="entry name" value="P-loop containing nucleotide triphosphate hydrolases"/>
    <property type="match status" value="1"/>
</dbReference>
<evidence type="ECO:0000256" key="10">
    <source>
        <dbReference type="ARBA" id="ARBA00022932"/>
    </source>
</evidence>
<dbReference type="Pfam" id="PF12169">
    <property type="entry name" value="DNA_pol3_gamma3"/>
    <property type="match status" value="1"/>
</dbReference>
<evidence type="ECO:0000256" key="9">
    <source>
        <dbReference type="ARBA" id="ARBA00022840"/>
    </source>
</evidence>
<dbReference type="GO" id="GO:0005524">
    <property type="term" value="F:ATP binding"/>
    <property type="evidence" value="ECO:0007669"/>
    <property type="project" value="UniProtKB-KW"/>
</dbReference>
<dbReference type="PANTHER" id="PTHR11669">
    <property type="entry name" value="REPLICATION FACTOR C / DNA POLYMERASE III GAMMA-TAU SUBUNIT"/>
    <property type="match status" value="1"/>
</dbReference>
<keyword evidence="3 14" id="KW-0808">Transferase</keyword>
<dbReference type="GO" id="GO:0046872">
    <property type="term" value="F:metal ion binding"/>
    <property type="evidence" value="ECO:0007669"/>
    <property type="project" value="UniProtKB-KW"/>
</dbReference>
<dbReference type="Gene3D" id="1.20.272.10">
    <property type="match status" value="1"/>
</dbReference>
<evidence type="ECO:0000313" key="14">
    <source>
        <dbReference type="EMBL" id="HIU94100.1"/>
    </source>
</evidence>
<dbReference type="InterPro" id="IPR022754">
    <property type="entry name" value="DNA_pol_III_gamma-3"/>
</dbReference>
<dbReference type="InterPro" id="IPR008921">
    <property type="entry name" value="DNA_pol3_clamp-load_cplx_C"/>
</dbReference>
<reference evidence="14" key="1">
    <citation type="submission" date="2020-10" db="EMBL/GenBank/DDBJ databases">
        <authorList>
            <person name="Gilroy R."/>
        </authorList>
    </citation>
    <scope>NUCLEOTIDE SEQUENCE</scope>
    <source>
        <strain evidence="14">ChiGjej2B2-16831</strain>
    </source>
</reference>
<feature type="compositionally biased region" description="Low complexity" evidence="12">
    <location>
        <begin position="447"/>
        <end position="467"/>
    </location>
</feature>
<dbReference type="CDD" id="cd18137">
    <property type="entry name" value="HLD_clamp_pol_III_gamma_tau"/>
    <property type="match status" value="1"/>
</dbReference>
<dbReference type="GO" id="GO:0006261">
    <property type="term" value="P:DNA-templated DNA replication"/>
    <property type="evidence" value="ECO:0007669"/>
    <property type="project" value="TreeGrafter"/>
</dbReference>
<organism evidence="14 15">
    <name type="scientific">Candidatus Aphodomorpha intestinavium</name>
    <dbReference type="NCBI Taxonomy" id="2840672"/>
    <lineage>
        <taxon>Bacteria</taxon>
        <taxon>Bacillati</taxon>
        <taxon>Bacillota</taxon>
        <taxon>Clostridia</taxon>
        <taxon>Eubacteriales</taxon>
        <taxon>Candidatus Aphodomorpha</taxon>
    </lineage>
</organism>
<evidence type="ECO:0000256" key="11">
    <source>
        <dbReference type="ARBA" id="ARBA00049244"/>
    </source>
</evidence>
<keyword evidence="4 14" id="KW-0548">Nucleotidyltransferase</keyword>
<dbReference type="NCBIfam" id="TIGR02397">
    <property type="entry name" value="dnaX_nterm"/>
    <property type="match status" value="1"/>
</dbReference>
<evidence type="ECO:0000256" key="7">
    <source>
        <dbReference type="ARBA" id="ARBA00022741"/>
    </source>
</evidence>
<evidence type="ECO:0000256" key="6">
    <source>
        <dbReference type="ARBA" id="ARBA00022723"/>
    </source>
</evidence>
<dbReference type="InterPro" id="IPR045085">
    <property type="entry name" value="HLD_clamp_pol_III_gamma_tau"/>
</dbReference>
<dbReference type="Gene3D" id="1.10.8.60">
    <property type="match status" value="1"/>
</dbReference>
<dbReference type="FunFam" id="3.40.50.300:FF:000014">
    <property type="entry name" value="DNA polymerase III subunit gamma/tau"/>
    <property type="match status" value="1"/>
</dbReference>
<keyword evidence="6" id="KW-0479">Metal-binding</keyword>
<name>A0A9D1N3B4_9FIRM</name>
<proteinExistence type="inferred from homology"/>